<dbReference type="EMBL" id="AWUE01009537">
    <property type="protein sequence ID" value="OMP12333.1"/>
    <property type="molecule type" value="Genomic_DNA"/>
</dbReference>
<protein>
    <submittedName>
        <fullName evidence="1">Uncharacterized protein</fullName>
    </submittedName>
</protein>
<organism evidence="1 2">
    <name type="scientific">Corchorus olitorius</name>
    <dbReference type="NCBI Taxonomy" id="93759"/>
    <lineage>
        <taxon>Eukaryota</taxon>
        <taxon>Viridiplantae</taxon>
        <taxon>Streptophyta</taxon>
        <taxon>Embryophyta</taxon>
        <taxon>Tracheophyta</taxon>
        <taxon>Spermatophyta</taxon>
        <taxon>Magnoliopsida</taxon>
        <taxon>eudicotyledons</taxon>
        <taxon>Gunneridae</taxon>
        <taxon>Pentapetalae</taxon>
        <taxon>rosids</taxon>
        <taxon>malvids</taxon>
        <taxon>Malvales</taxon>
        <taxon>Malvaceae</taxon>
        <taxon>Grewioideae</taxon>
        <taxon>Apeibeae</taxon>
        <taxon>Corchorus</taxon>
    </lineage>
</organism>
<dbReference type="Proteomes" id="UP000187203">
    <property type="component" value="Unassembled WGS sequence"/>
</dbReference>
<name>A0A1R3KYZ5_9ROSI</name>
<comment type="caution">
    <text evidence="1">The sequence shown here is derived from an EMBL/GenBank/DDBJ whole genome shotgun (WGS) entry which is preliminary data.</text>
</comment>
<evidence type="ECO:0000313" key="1">
    <source>
        <dbReference type="EMBL" id="OMP12333.1"/>
    </source>
</evidence>
<evidence type="ECO:0000313" key="2">
    <source>
        <dbReference type="Proteomes" id="UP000187203"/>
    </source>
</evidence>
<reference evidence="2" key="1">
    <citation type="submission" date="2013-09" db="EMBL/GenBank/DDBJ databases">
        <title>Corchorus olitorius genome sequencing.</title>
        <authorList>
            <person name="Alam M."/>
            <person name="Haque M.S."/>
            <person name="Islam M.S."/>
            <person name="Emdad E.M."/>
            <person name="Islam M.M."/>
            <person name="Ahmed B."/>
            <person name="Halim A."/>
            <person name="Hossen Q.M.M."/>
            <person name="Hossain M.Z."/>
            <person name="Ahmed R."/>
            <person name="Khan M.M."/>
            <person name="Islam R."/>
            <person name="Rashid M.M."/>
            <person name="Khan S.A."/>
            <person name="Rahman M.S."/>
            <person name="Alam M."/>
            <person name="Yahiya A.S."/>
            <person name="Khan M.S."/>
            <person name="Azam M.S."/>
            <person name="Haque T."/>
            <person name="Lashkar M.Z.H."/>
            <person name="Akhand A.I."/>
            <person name="Morshed G."/>
            <person name="Roy S."/>
            <person name="Uddin K.S."/>
            <person name="Rabeya T."/>
            <person name="Hossain A.S."/>
            <person name="Chowdhury A."/>
            <person name="Snigdha A.R."/>
            <person name="Mortoza M.S."/>
            <person name="Matin S.A."/>
            <person name="Hoque S.M.E."/>
            <person name="Islam M.K."/>
            <person name="Roy D.K."/>
            <person name="Haider R."/>
            <person name="Moosa M.M."/>
            <person name="Elias S.M."/>
            <person name="Hasan A.M."/>
            <person name="Jahan S."/>
            <person name="Shafiuddin M."/>
            <person name="Mahmood N."/>
            <person name="Shommy N.S."/>
        </authorList>
    </citation>
    <scope>NUCLEOTIDE SEQUENCE [LARGE SCALE GENOMIC DNA]</scope>
    <source>
        <strain evidence="2">cv. O-4</strain>
    </source>
</reference>
<proteinExistence type="predicted"/>
<keyword evidence="2" id="KW-1185">Reference proteome</keyword>
<gene>
    <name evidence="1" type="ORF">COLO4_03300</name>
</gene>
<accession>A0A1R3KYZ5</accession>
<sequence>MGLGGRRASRVWSRGLLPSSDCHAGAWYRRRSLPNSPDQLPKIFFITTSPYPTQTSLNRRNGFNYAAGRTPILTRTTLKIPYERAK</sequence>
<dbReference type="AlphaFoldDB" id="A0A1R3KYZ5"/>